<dbReference type="PANTHER" id="PTHR37984:SF5">
    <property type="entry name" value="PROTEIN NYNRIN-LIKE"/>
    <property type="match status" value="1"/>
</dbReference>
<gene>
    <name evidence="12" type="ORF">EEDITHA_LOCUS3552</name>
</gene>
<evidence type="ECO:0000256" key="8">
    <source>
        <dbReference type="ARBA" id="ARBA00022918"/>
    </source>
</evidence>
<dbReference type="Gene3D" id="3.10.10.10">
    <property type="entry name" value="HIV Type 1 Reverse Transcriptase, subunit A, domain 1"/>
    <property type="match status" value="1"/>
</dbReference>
<dbReference type="EMBL" id="CAKOGL010000006">
    <property type="protein sequence ID" value="CAH2087270.1"/>
    <property type="molecule type" value="Genomic_DNA"/>
</dbReference>
<dbReference type="PROSITE" id="PS00141">
    <property type="entry name" value="ASP_PROTEASE"/>
    <property type="match status" value="1"/>
</dbReference>
<keyword evidence="4" id="KW-0548">Nucleotidyltransferase</keyword>
<dbReference type="PANTHER" id="PTHR37984">
    <property type="entry name" value="PROTEIN CBG26694"/>
    <property type="match status" value="1"/>
</dbReference>
<dbReference type="InterPro" id="IPR050951">
    <property type="entry name" value="Retrovirus_Pol_polyprotein"/>
</dbReference>
<dbReference type="FunFam" id="1.10.340.70:FF:000001">
    <property type="entry name" value="Retrovirus-related Pol polyprotein from transposon gypsy-like Protein"/>
    <property type="match status" value="1"/>
</dbReference>
<feature type="domain" description="Reverse transcriptase" evidence="10">
    <location>
        <begin position="721"/>
        <end position="922"/>
    </location>
</feature>
<evidence type="ECO:0000259" key="10">
    <source>
        <dbReference type="PROSITE" id="PS50878"/>
    </source>
</evidence>
<dbReference type="GO" id="GO:0003964">
    <property type="term" value="F:RNA-directed DNA polymerase activity"/>
    <property type="evidence" value="ECO:0007669"/>
    <property type="project" value="UniProtKB-KW"/>
</dbReference>
<dbReference type="Pfam" id="PF00078">
    <property type="entry name" value="RVT_1"/>
    <property type="match status" value="1"/>
</dbReference>
<feature type="region of interest" description="Disordered" evidence="9">
    <location>
        <begin position="311"/>
        <end position="388"/>
    </location>
</feature>
<dbReference type="GO" id="GO:0004190">
    <property type="term" value="F:aspartic-type endopeptidase activity"/>
    <property type="evidence" value="ECO:0007669"/>
    <property type="project" value="InterPro"/>
</dbReference>
<dbReference type="Gene3D" id="3.30.70.270">
    <property type="match status" value="1"/>
</dbReference>
<dbReference type="Gene3D" id="3.30.420.10">
    <property type="entry name" value="Ribonuclease H-like superfamily/Ribonuclease H"/>
    <property type="match status" value="1"/>
</dbReference>
<sequence length="1604" mass="183976">MAESKVPKAAKVETLHVPTHVDLPSESEDERPLNTVEQRKQRGKKTNPTPELELNILLKFIKPYDGSRETLNSFLINCNNAYDLATELQKPIVFKYILCQLSGKAEVACSIKEFISWEQLKNFLKNQFSVRKHYSHLLMELQECKQGLQESVSQFSLRIETCLSQLLTEISLSTSKVKEIAGRTAAMEELALHHFLIGLHPRISNITRCRSPRTLNEATNIAISEERIQQTLYKSTPRLTTELSKPTRNSFTTKSLQNFQKPQPFAQNQPNLPKRDFTSTRNQIICRYCKNIGHSIENCKKREYNNRMYNQPSSSRAQQHPSLEASKSTVLSKPAVSNKTTASTKSSVSFEPTISKGDTVSPKSTVSCKTNVSNKTTASPGSLPTESTETALPIKKELDIFEITSDPTKILLPHIQVYTSLSNKPLSLLIDSGSSISLIKYSCIQNLPKLTYETISLKGIDPAEECTQTMGHFNLKLYLNKSLRKHISYKFHVVKDINLPYDGIIGSDMLDSFKCAIDYNKDNLRINNEDVKLQFREPTYIIPPRTEMIIECSVKNPEIREGFILDQNISDNILIANCLVKVKDNNRVNISVINISESPITLNSNLDLPISSKLKPLCVSKPAIYPVNFSNSNSNVNTYNRTQSVLDQLRVSHLNEEETNALYELCSEYSDIFHLPGEILTCTTAIEHEIKTNSDIPVYTKSYRFPEIHKEEVRKQTETMLEQGIIEPSNSPWSSPIWVVPKKQDASGKQKWRVVIDYRKLNDITIGDTYPIPQINEILDQLGNSKYFSTLDLASGFHQIPMNPADAAKTAFNIPNGHYQFTRMPFGLKNAPATFQRLMNTALSGLQGIRCFVYLDDIVIYSHNLQSQIENLKLVFQKLRKFNLKLQPDKYHRPLKWLFNHKDPSSKLQRWRLKLEEFDYDIIYRKGKLNSVADALSRYPVNPVYPENIPNPDNSSDSNNSLIDFEEINLSPQSADLNLDFDNLDIPSPELSSQLDPLLLPPVNVPSTQSADIHEKSVPMPNDYPSVSNQNIPHHNPKTTNIPVEQEHTDLNDINVDLELLDPSASPYDNPPEETGSKNISNVDYSKFLKESANKNIQYDTKIIEHNESLLKSQCKIILVPTSIDLDESNPYVQDILNSIENTKEIMYCEKQLYSFNKVQYKNKDIYLIYTKVHHFNESSYPEIFQTLKLVKNHILEENGNNINEIGISDFKNPFESNSFIKIYNIITYLFHNTNMTVHIYHNNIIYPTPSEIKKILRENHDLPIAGHLGSVRMLKRIQERYYWKGMRQDVENYVKSCSSCQENKALRKVNRAPMQITTTSNGPFQRIALDIVGPLPESGTAKLKYIMTLQDDLTKYSVAYPLRGFSAEETCDCLLHFISLFGIPKTILTDQGTNFTADLFKTTCSFLKIKQLWSTPYHPQTQGALERSHSTLKEYLKSYVNENQDNWPRYVFTAMLAYNTAVHCTTHYTPYELLFGHKAFIPDSIYDKEPYVTYPDYVKMLQHRLKFSREKAFEYIQRSKESSKTYYDHKSRKIQYKVGDYVYLKNHLRLRKALSPIWKGPFKVVKIHGNNTLFLLINRRYVKHHFDELKLAENIETSSNSPL</sequence>
<reference evidence="12" key="1">
    <citation type="submission" date="2022-03" db="EMBL/GenBank/DDBJ databases">
        <authorList>
            <person name="Tunstrom K."/>
        </authorList>
    </citation>
    <scope>NUCLEOTIDE SEQUENCE</scope>
</reference>
<keyword evidence="13" id="KW-1185">Reference proteome</keyword>
<feature type="compositionally biased region" description="Polar residues" evidence="9">
    <location>
        <begin position="255"/>
        <end position="271"/>
    </location>
</feature>
<dbReference type="FunFam" id="3.10.10.10:FF:000007">
    <property type="entry name" value="Retrovirus-related Pol polyprotein from transposon 17.6-like Protein"/>
    <property type="match status" value="1"/>
</dbReference>
<keyword evidence="2" id="KW-0645">Protease</keyword>
<dbReference type="CDD" id="cd01647">
    <property type="entry name" value="RT_LTR"/>
    <property type="match status" value="1"/>
</dbReference>
<dbReference type="GO" id="GO:0006508">
    <property type="term" value="P:proteolysis"/>
    <property type="evidence" value="ECO:0007669"/>
    <property type="project" value="UniProtKB-KW"/>
</dbReference>
<dbReference type="GO" id="GO:0042575">
    <property type="term" value="C:DNA polymerase complex"/>
    <property type="evidence" value="ECO:0007669"/>
    <property type="project" value="UniProtKB-ARBA"/>
</dbReference>
<feature type="domain" description="Integrase catalytic" evidence="11">
    <location>
        <begin position="1320"/>
        <end position="1479"/>
    </location>
</feature>
<evidence type="ECO:0000259" key="11">
    <source>
        <dbReference type="PROSITE" id="PS50994"/>
    </source>
</evidence>
<dbReference type="PROSITE" id="PS50994">
    <property type="entry name" value="INTEGRASE"/>
    <property type="match status" value="1"/>
</dbReference>
<evidence type="ECO:0000256" key="4">
    <source>
        <dbReference type="ARBA" id="ARBA00022695"/>
    </source>
</evidence>
<evidence type="ECO:0000256" key="3">
    <source>
        <dbReference type="ARBA" id="ARBA00022679"/>
    </source>
</evidence>
<accession>A0AAU9TNZ0</accession>
<evidence type="ECO:0000313" key="12">
    <source>
        <dbReference type="EMBL" id="CAH2087270.1"/>
    </source>
</evidence>
<dbReference type="InterPro" id="IPR001584">
    <property type="entry name" value="Integrase_cat-core"/>
</dbReference>
<evidence type="ECO:0000256" key="2">
    <source>
        <dbReference type="ARBA" id="ARBA00022670"/>
    </source>
</evidence>
<dbReference type="InterPro" id="IPR012337">
    <property type="entry name" value="RNaseH-like_sf"/>
</dbReference>
<dbReference type="SUPFAM" id="SSF53098">
    <property type="entry name" value="Ribonuclease H-like"/>
    <property type="match status" value="1"/>
</dbReference>
<dbReference type="FunFam" id="3.30.420.10:FF:000032">
    <property type="entry name" value="Retrovirus-related Pol polyprotein from transposon 297-like Protein"/>
    <property type="match status" value="1"/>
</dbReference>
<organism evidence="12 13">
    <name type="scientific">Euphydryas editha</name>
    <name type="common">Edith's checkerspot</name>
    <dbReference type="NCBI Taxonomy" id="104508"/>
    <lineage>
        <taxon>Eukaryota</taxon>
        <taxon>Metazoa</taxon>
        <taxon>Ecdysozoa</taxon>
        <taxon>Arthropoda</taxon>
        <taxon>Hexapoda</taxon>
        <taxon>Insecta</taxon>
        <taxon>Pterygota</taxon>
        <taxon>Neoptera</taxon>
        <taxon>Endopterygota</taxon>
        <taxon>Lepidoptera</taxon>
        <taxon>Glossata</taxon>
        <taxon>Ditrysia</taxon>
        <taxon>Papilionoidea</taxon>
        <taxon>Nymphalidae</taxon>
        <taxon>Nymphalinae</taxon>
        <taxon>Euphydryas</taxon>
    </lineage>
</organism>
<dbReference type="Gene3D" id="2.40.70.10">
    <property type="entry name" value="Acid Proteases"/>
    <property type="match status" value="1"/>
</dbReference>
<dbReference type="InterPro" id="IPR043128">
    <property type="entry name" value="Rev_trsase/Diguanyl_cyclase"/>
</dbReference>
<name>A0AAU9TNZ0_EUPED</name>
<evidence type="ECO:0000313" key="13">
    <source>
        <dbReference type="Proteomes" id="UP001153954"/>
    </source>
</evidence>
<dbReference type="InterPro" id="IPR001969">
    <property type="entry name" value="Aspartic_peptidase_AS"/>
</dbReference>
<dbReference type="InterPro" id="IPR041588">
    <property type="entry name" value="Integrase_H2C2"/>
</dbReference>
<dbReference type="GO" id="GO:0015074">
    <property type="term" value="P:DNA integration"/>
    <property type="evidence" value="ECO:0007669"/>
    <property type="project" value="InterPro"/>
</dbReference>
<dbReference type="InterPro" id="IPR043502">
    <property type="entry name" value="DNA/RNA_pol_sf"/>
</dbReference>
<keyword evidence="8" id="KW-0695">RNA-directed DNA polymerase</keyword>
<comment type="caution">
    <text evidence="12">The sequence shown here is derived from an EMBL/GenBank/DDBJ whole genome shotgun (WGS) entry which is preliminary data.</text>
</comment>
<dbReference type="SUPFAM" id="SSF50630">
    <property type="entry name" value="Acid proteases"/>
    <property type="match status" value="1"/>
</dbReference>
<dbReference type="Pfam" id="PF00665">
    <property type="entry name" value="rve"/>
    <property type="match status" value="1"/>
</dbReference>
<dbReference type="InterPro" id="IPR036397">
    <property type="entry name" value="RNaseH_sf"/>
</dbReference>
<dbReference type="GO" id="GO:0004519">
    <property type="term" value="F:endonuclease activity"/>
    <property type="evidence" value="ECO:0007669"/>
    <property type="project" value="UniProtKB-KW"/>
</dbReference>
<dbReference type="Gene3D" id="1.10.340.70">
    <property type="match status" value="1"/>
</dbReference>
<keyword evidence="3" id="KW-0808">Transferase</keyword>
<evidence type="ECO:0000256" key="7">
    <source>
        <dbReference type="ARBA" id="ARBA00022801"/>
    </source>
</evidence>
<evidence type="ECO:0000256" key="1">
    <source>
        <dbReference type="ARBA" id="ARBA00012493"/>
    </source>
</evidence>
<dbReference type="CDD" id="cd00303">
    <property type="entry name" value="retropepsin_like"/>
    <property type="match status" value="1"/>
</dbReference>
<evidence type="ECO:0000256" key="6">
    <source>
        <dbReference type="ARBA" id="ARBA00022759"/>
    </source>
</evidence>
<dbReference type="Pfam" id="PF17921">
    <property type="entry name" value="Integrase_H2C2"/>
    <property type="match status" value="1"/>
</dbReference>
<feature type="region of interest" description="Disordered" evidence="9">
    <location>
        <begin position="255"/>
        <end position="276"/>
    </location>
</feature>
<keyword evidence="5" id="KW-0540">Nuclease</keyword>
<dbReference type="InterPro" id="IPR021109">
    <property type="entry name" value="Peptidase_aspartic_dom_sf"/>
</dbReference>
<dbReference type="Proteomes" id="UP001153954">
    <property type="component" value="Unassembled WGS sequence"/>
</dbReference>
<proteinExistence type="predicted"/>
<keyword evidence="6" id="KW-0255">Endonuclease</keyword>
<dbReference type="GO" id="GO:0003676">
    <property type="term" value="F:nucleic acid binding"/>
    <property type="evidence" value="ECO:0007669"/>
    <property type="project" value="InterPro"/>
</dbReference>
<dbReference type="EC" id="2.7.7.49" evidence="1"/>
<evidence type="ECO:0000256" key="9">
    <source>
        <dbReference type="SAM" id="MobiDB-lite"/>
    </source>
</evidence>
<dbReference type="PROSITE" id="PS50878">
    <property type="entry name" value="RT_POL"/>
    <property type="match status" value="1"/>
</dbReference>
<dbReference type="SUPFAM" id="SSF56672">
    <property type="entry name" value="DNA/RNA polymerases"/>
    <property type="match status" value="1"/>
</dbReference>
<keyword evidence="7" id="KW-0378">Hydrolase</keyword>
<feature type="region of interest" description="Disordered" evidence="9">
    <location>
        <begin position="1"/>
        <end position="48"/>
    </location>
</feature>
<protein>
    <recommendedName>
        <fullName evidence="1">RNA-directed DNA polymerase</fullName>
        <ecNumber evidence="1">2.7.7.49</ecNumber>
    </recommendedName>
</protein>
<dbReference type="InterPro" id="IPR000477">
    <property type="entry name" value="RT_dom"/>
</dbReference>
<evidence type="ECO:0000256" key="5">
    <source>
        <dbReference type="ARBA" id="ARBA00022722"/>
    </source>
</evidence>